<dbReference type="GO" id="GO:0016020">
    <property type="term" value="C:membrane"/>
    <property type="evidence" value="ECO:0007669"/>
    <property type="project" value="GOC"/>
</dbReference>
<dbReference type="GO" id="GO:0051999">
    <property type="term" value="P:mannosyl-inositol phosphorylceramide biosynthetic process"/>
    <property type="evidence" value="ECO:0007669"/>
    <property type="project" value="TreeGrafter"/>
</dbReference>
<organism evidence="2 3">
    <name type="scientific">Aphanomyces invadans</name>
    <dbReference type="NCBI Taxonomy" id="157072"/>
    <lineage>
        <taxon>Eukaryota</taxon>
        <taxon>Sar</taxon>
        <taxon>Stramenopiles</taxon>
        <taxon>Oomycota</taxon>
        <taxon>Saprolegniomycetes</taxon>
        <taxon>Saprolegniales</taxon>
        <taxon>Verrucalvaceae</taxon>
        <taxon>Aphanomyces</taxon>
    </lineage>
</organism>
<dbReference type="VEuPathDB" id="FungiDB:H310_11782"/>
<dbReference type="PANTHER" id="PTHR32385:SF23">
    <property type="entry name" value="NUCLEOTIDE-DIPHOSPHO-SUGAR TRANSFERASE"/>
    <property type="match status" value="1"/>
</dbReference>
<protein>
    <submittedName>
        <fullName evidence="2">Uncharacterized protein</fullName>
    </submittedName>
</protein>
<dbReference type="Gene3D" id="3.90.550.20">
    <property type="match status" value="1"/>
</dbReference>
<dbReference type="InterPro" id="IPR029044">
    <property type="entry name" value="Nucleotide-diphossugar_trans"/>
</dbReference>
<comment type="caution">
    <text evidence="2">The sequence shown here is derived from an EMBL/GenBank/DDBJ whole genome shotgun (WGS) entry which is preliminary data.</text>
</comment>
<accession>A0A418B4F1</accession>
<reference evidence="2 3" key="1">
    <citation type="submission" date="2018-08" db="EMBL/GenBank/DDBJ databases">
        <title>Aphanomyces genome sequencing and annotation.</title>
        <authorList>
            <person name="Minardi D."/>
            <person name="Oidtmann B."/>
            <person name="Van Der Giezen M."/>
            <person name="Studholme D.J."/>
        </authorList>
    </citation>
    <scope>NUCLEOTIDE SEQUENCE [LARGE SCALE GENOMIC DNA]</scope>
    <source>
        <strain evidence="2 3">NJM0002</strain>
    </source>
</reference>
<dbReference type="PANTHER" id="PTHR32385">
    <property type="entry name" value="MANNOSYL PHOSPHORYLINOSITOL CERAMIDE SYNTHASE"/>
    <property type="match status" value="1"/>
</dbReference>
<dbReference type="EMBL" id="QUSY01000100">
    <property type="protein sequence ID" value="RHY32992.1"/>
    <property type="molecule type" value="Genomic_DNA"/>
</dbReference>
<name>A0A418B4F1_9STRA</name>
<evidence type="ECO:0000256" key="1">
    <source>
        <dbReference type="ARBA" id="ARBA00022679"/>
    </source>
</evidence>
<dbReference type="InterPro" id="IPR051706">
    <property type="entry name" value="Glycosyltransferase_domain"/>
</dbReference>
<dbReference type="AlphaFoldDB" id="A0A418B4F1"/>
<evidence type="ECO:0000313" key="3">
    <source>
        <dbReference type="Proteomes" id="UP000285060"/>
    </source>
</evidence>
<dbReference type="Pfam" id="PF04488">
    <property type="entry name" value="Gly_transf_sug"/>
    <property type="match status" value="1"/>
</dbReference>
<dbReference type="SUPFAM" id="SSF53448">
    <property type="entry name" value="Nucleotide-diphospho-sugar transferases"/>
    <property type="match status" value="1"/>
</dbReference>
<dbReference type="GO" id="GO:0000030">
    <property type="term" value="F:mannosyltransferase activity"/>
    <property type="evidence" value="ECO:0007669"/>
    <property type="project" value="TreeGrafter"/>
</dbReference>
<proteinExistence type="predicted"/>
<dbReference type="Proteomes" id="UP000285060">
    <property type="component" value="Unassembled WGS sequence"/>
</dbReference>
<evidence type="ECO:0000313" key="2">
    <source>
        <dbReference type="EMBL" id="RHY32992.1"/>
    </source>
</evidence>
<dbReference type="InterPro" id="IPR007577">
    <property type="entry name" value="GlycoTrfase_DXD_sugar-bd_CS"/>
</dbReference>
<sequence>MVIPKMIHQSWKTAHRIPQALAPWIRTWRTLHPSWMYMFWDDHDNLRLFEVPFPDLYDVAKAVSELADMARVALLYQYGGLFQAAKQAPVQGSGDGDGDEREFLVLAEIAALQGTGKLPVAVNLMHVGVLYVLNGADRDREPGQFTFHDLCDFVERCEAEEKASSRGTQVPTFFRQTKEARCLLDMWEVATAEGVPAVTSWLMHVLRENGKALRGYRADSDSINTDTLNLLGRVLYMDDGWVADIARAHDVHDDPSKETWRRLADVAEYVNAFMAGWIDQLGRVGVTAAAEISFRSSR</sequence>
<gene>
    <name evidence="2" type="ORF">DYB32_001999</name>
</gene>
<keyword evidence="1" id="KW-0808">Transferase</keyword>
<keyword evidence="3" id="KW-1185">Reference proteome</keyword>